<keyword evidence="1" id="KW-1133">Transmembrane helix</keyword>
<dbReference type="AlphaFoldDB" id="A0A9X3SEC5"/>
<feature type="transmembrane region" description="Helical" evidence="1">
    <location>
        <begin position="142"/>
        <end position="161"/>
    </location>
</feature>
<dbReference type="Proteomes" id="UP001140076">
    <property type="component" value="Unassembled WGS sequence"/>
</dbReference>
<sequence length="198" mass="19267">MSARTLVPPALLRYEARHCGMAAPALLAAGLAGGAVTAGSPPAAQPALAAAAATGLAGLASLAVIAVLARTRALELHLSLPVPFPVLLARRLAVVAAALVGAALALGAGSPEAAASAAAALCPAALLSGVALRVWARRHSPAAASGAAVAVWLGYALFWAVHVPPAVARPAAAALGVVLIATALGPRAVPERVVEEGR</sequence>
<keyword evidence="3" id="KW-1185">Reference proteome</keyword>
<evidence type="ECO:0000256" key="1">
    <source>
        <dbReference type="SAM" id="Phobius"/>
    </source>
</evidence>
<proteinExistence type="predicted"/>
<name>A0A9X3SEC5_9ACTN</name>
<keyword evidence="1" id="KW-0812">Transmembrane</keyword>
<feature type="transmembrane region" description="Helical" evidence="1">
    <location>
        <begin position="114"/>
        <end position="135"/>
    </location>
</feature>
<feature type="transmembrane region" description="Helical" evidence="1">
    <location>
        <begin position="88"/>
        <end position="108"/>
    </location>
</feature>
<gene>
    <name evidence="2" type="ORF">LG943_04510</name>
</gene>
<keyword evidence="1" id="KW-0472">Membrane</keyword>
<organism evidence="2 3">
    <name type="scientific">Streptomonospora mangrovi</name>
    <dbReference type="NCBI Taxonomy" id="2883123"/>
    <lineage>
        <taxon>Bacteria</taxon>
        <taxon>Bacillati</taxon>
        <taxon>Actinomycetota</taxon>
        <taxon>Actinomycetes</taxon>
        <taxon>Streptosporangiales</taxon>
        <taxon>Nocardiopsidaceae</taxon>
        <taxon>Streptomonospora</taxon>
    </lineage>
</organism>
<comment type="caution">
    <text evidence="2">The sequence shown here is derived from an EMBL/GenBank/DDBJ whole genome shotgun (WGS) entry which is preliminary data.</text>
</comment>
<feature type="transmembrane region" description="Helical" evidence="1">
    <location>
        <begin position="48"/>
        <end position="68"/>
    </location>
</feature>
<dbReference type="RefSeq" id="WP_270070872.1">
    <property type="nucleotide sequence ID" value="NZ_JAJAQC010000005.1"/>
</dbReference>
<evidence type="ECO:0000313" key="3">
    <source>
        <dbReference type="Proteomes" id="UP001140076"/>
    </source>
</evidence>
<dbReference type="EMBL" id="JAJAQC010000005">
    <property type="protein sequence ID" value="MDA0563595.1"/>
    <property type="molecule type" value="Genomic_DNA"/>
</dbReference>
<feature type="transmembrane region" description="Helical" evidence="1">
    <location>
        <begin position="167"/>
        <end position="189"/>
    </location>
</feature>
<evidence type="ECO:0000313" key="2">
    <source>
        <dbReference type="EMBL" id="MDA0563595.1"/>
    </source>
</evidence>
<protein>
    <submittedName>
        <fullName evidence="2">Uncharacterized protein</fullName>
    </submittedName>
</protein>
<reference evidence="2" key="1">
    <citation type="submission" date="2021-10" db="EMBL/GenBank/DDBJ databases">
        <title>Streptomonospora sp. nov., isolated from mangrove soil.</title>
        <authorList>
            <person name="Chen X."/>
            <person name="Ge X."/>
            <person name="Liu W."/>
        </authorList>
    </citation>
    <scope>NUCLEOTIDE SEQUENCE</scope>
    <source>
        <strain evidence="2">S1-112</strain>
    </source>
</reference>
<accession>A0A9X3SEC5</accession>